<dbReference type="GO" id="GO:0006355">
    <property type="term" value="P:regulation of DNA-templated transcription"/>
    <property type="evidence" value="ECO:0007669"/>
    <property type="project" value="InterPro"/>
</dbReference>
<dbReference type="GO" id="GO:0009734">
    <property type="term" value="P:auxin-activated signaling pathway"/>
    <property type="evidence" value="ECO:0007669"/>
    <property type="project" value="UniProtKB-UniRule"/>
</dbReference>
<evidence type="ECO:0000256" key="3">
    <source>
        <dbReference type="ARBA" id="ARBA00006728"/>
    </source>
</evidence>
<evidence type="ECO:0000256" key="6">
    <source>
        <dbReference type="ARBA" id="ARBA00023015"/>
    </source>
</evidence>
<evidence type="ECO:0000259" key="12">
    <source>
        <dbReference type="PROSITE" id="PS51745"/>
    </source>
</evidence>
<proteinExistence type="inferred from homology"/>
<evidence type="ECO:0000256" key="11">
    <source>
        <dbReference type="SAM" id="MobiDB-lite"/>
    </source>
</evidence>
<comment type="similarity">
    <text evidence="3 10">Belongs to the Aux/IAA family.</text>
</comment>
<feature type="compositionally biased region" description="Low complexity" evidence="11">
    <location>
        <begin position="18"/>
        <end position="30"/>
    </location>
</feature>
<sequence length="165" mass="18026">MMAWQPSRQEQLKRRWEATSSAAAAGRSSHALPPLPKRFLTLSPPTAQDLPTGISPSVSVFLEGRSISHRVRLDRHASYDSLAATLRRMFVDAAAADDASPNSGLDLSNAVPGHMVAYEDVEDDLILAGDLSWKDFVRVAKRIRIIPAKPGRRKHGEGAGHESDH</sequence>
<comment type="subunit">
    <text evidence="4 10">Homodimers and heterodimers.</text>
</comment>
<keyword evidence="8 10" id="KW-0539">Nucleus</keyword>
<name>A0AAP0FVB7_9ASPA</name>
<evidence type="ECO:0000313" key="14">
    <source>
        <dbReference type="Proteomes" id="UP001418222"/>
    </source>
</evidence>
<reference evidence="13 14" key="1">
    <citation type="journal article" date="2022" name="Nat. Plants">
        <title>Genomes of leafy and leafless Platanthera orchids illuminate the evolution of mycoheterotrophy.</title>
        <authorList>
            <person name="Li M.H."/>
            <person name="Liu K.W."/>
            <person name="Li Z."/>
            <person name="Lu H.C."/>
            <person name="Ye Q.L."/>
            <person name="Zhang D."/>
            <person name="Wang J.Y."/>
            <person name="Li Y.F."/>
            <person name="Zhong Z.M."/>
            <person name="Liu X."/>
            <person name="Yu X."/>
            <person name="Liu D.K."/>
            <person name="Tu X.D."/>
            <person name="Liu B."/>
            <person name="Hao Y."/>
            <person name="Liao X.Y."/>
            <person name="Jiang Y.T."/>
            <person name="Sun W.H."/>
            <person name="Chen J."/>
            <person name="Chen Y.Q."/>
            <person name="Ai Y."/>
            <person name="Zhai J.W."/>
            <person name="Wu S.S."/>
            <person name="Zhou Z."/>
            <person name="Hsiao Y.Y."/>
            <person name="Wu W.L."/>
            <person name="Chen Y.Y."/>
            <person name="Lin Y.F."/>
            <person name="Hsu J.L."/>
            <person name="Li C.Y."/>
            <person name="Wang Z.W."/>
            <person name="Zhao X."/>
            <person name="Zhong W.Y."/>
            <person name="Ma X.K."/>
            <person name="Ma L."/>
            <person name="Huang J."/>
            <person name="Chen G.Z."/>
            <person name="Huang M.Z."/>
            <person name="Huang L."/>
            <person name="Peng D.H."/>
            <person name="Luo Y.B."/>
            <person name="Zou S.Q."/>
            <person name="Chen S.P."/>
            <person name="Lan S."/>
            <person name="Tsai W.C."/>
            <person name="Van de Peer Y."/>
            <person name="Liu Z.J."/>
        </authorList>
    </citation>
    <scope>NUCLEOTIDE SEQUENCE [LARGE SCALE GENOMIC DNA]</scope>
    <source>
        <strain evidence="13">Lor287</strain>
    </source>
</reference>
<evidence type="ECO:0000256" key="10">
    <source>
        <dbReference type="RuleBase" id="RU004549"/>
    </source>
</evidence>
<keyword evidence="6 10" id="KW-0805">Transcription regulation</keyword>
<evidence type="ECO:0000256" key="2">
    <source>
        <dbReference type="ARBA" id="ARBA00004123"/>
    </source>
</evidence>
<dbReference type="PANTHER" id="PTHR31734:SF7">
    <property type="entry name" value="AUXIN-RESPONSIVE PROTEIN IAA33"/>
    <property type="match status" value="1"/>
</dbReference>
<dbReference type="InterPro" id="IPR053793">
    <property type="entry name" value="PB1-like"/>
</dbReference>
<protein>
    <recommendedName>
        <fullName evidence="10">Auxin-responsive protein</fullName>
    </recommendedName>
</protein>
<comment type="function">
    <text evidence="1 10">Aux/IAA proteins are short-lived transcriptional factors that function as repressors of early auxin response genes at low auxin concentrations.</text>
</comment>
<keyword evidence="14" id="KW-1185">Reference proteome</keyword>
<evidence type="ECO:0000256" key="5">
    <source>
        <dbReference type="ARBA" id="ARBA00022491"/>
    </source>
</evidence>
<accession>A0AAP0FVB7</accession>
<evidence type="ECO:0000256" key="8">
    <source>
        <dbReference type="ARBA" id="ARBA00023242"/>
    </source>
</evidence>
<dbReference type="InterPro" id="IPR003311">
    <property type="entry name" value="AUX_IAA"/>
</dbReference>
<dbReference type="PANTHER" id="PTHR31734">
    <property type="entry name" value="AUXIN-RESPONSIVE PROTEIN IAA17"/>
    <property type="match status" value="1"/>
</dbReference>
<evidence type="ECO:0000256" key="7">
    <source>
        <dbReference type="ARBA" id="ARBA00023163"/>
    </source>
</evidence>
<keyword evidence="5 10" id="KW-0678">Repressor</keyword>
<feature type="region of interest" description="Disordered" evidence="11">
    <location>
        <begin position="1"/>
        <end position="30"/>
    </location>
</feature>
<evidence type="ECO:0000313" key="13">
    <source>
        <dbReference type="EMBL" id="KAK8918330.1"/>
    </source>
</evidence>
<dbReference type="EMBL" id="JBBWWQ010000019">
    <property type="protein sequence ID" value="KAK8918330.1"/>
    <property type="molecule type" value="Genomic_DNA"/>
</dbReference>
<gene>
    <name evidence="13" type="primary">IAA33</name>
    <name evidence="13" type="ORF">KSP39_PZI020988</name>
</gene>
<evidence type="ECO:0000256" key="9">
    <source>
        <dbReference type="ARBA" id="ARBA00023294"/>
    </source>
</evidence>
<dbReference type="GO" id="GO:0005634">
    <property type="term" value="C:nucleus"/>
    <property type="evidence" value="ECO:0007669"/>
    <property type="project" value="UniProtKB-SubCell"/>
</dbReference>
<dbReference type="Gene3D" id="3.10.20.90">
    <property type="entry name" value="Phosphatidylinositol 3-kinase Catalytic Subunit, Chain A, domain 1"/>
    <property type="match status" value="1"/>
</dbReference>
<dbReference type="Pfam" id="PF02309">
    <property type="entry name" value="AUX_IAA"/>
    <property type="match status" value="1"/>
</dbReference>
<dbReference type="Proteomes" id="UP001418222">
    <property type="component" value="Unassembled WGS sequence"/>
</dbReference>
<comment type="caution">
    <text evidence="13">The sequence shown here is derived from an EMBL/GenBank/DDBJ whole genome shotgun (WGS) entry which is preliminary data.</text>
</comment>
<organism evidence="13 14">
    <name type="scientific">Platanthera zijinensis</name>
    <dbReference type="NCBI Taxonomy" id="2320716"/>
    <lineage>
        <taxon>Eukaryota</taxon>
        <taxon>Viridiplantae</taxon>
        <taxon>Streptophyta</taxon>
        <taxon>Embryophyta</taxon>
        <taxon>Tracheophyta</taxon>
        <taxon>Spermatophyta</taxon>
        <taxon>Magnoliopsida</taxon>
        <taxon>Liliopsida</taxon>
        <taxon>Asparagales</taxon>
        <taxon>Orchidaceae</taxon>
        <taxon>Orchidoideae</taxon>
        <taxon>Orchideae</taxon>
        <taxon>Orchidinae</taxon>
        <taxon>Platanthera</taxon>
    </lineage>
</organism>
<keyword evidence="9 10" id="KW-0927">Auxin signaling pathway</keyword>
<evidence type="ECO:0000256" key="1">
    <source>
        <dbReference type="ARBA" id="ARBA00002159"/>
    </source>
</evidence>
<feature type="domain" description="PB1" evidence="12">
    <location>
        <begin position="55"/>
        <end position="150"/>
    </location>
</feature>
<dbReference type="InterPro" id="IPR033389">
    <property type="entry name" value="AUX/IAA_dom"/>
</dbReference>
<dbReference type="PROSITE" id="PS51745">
    <property type="entry name" value="PB1"/>
    <property type="match status" value="1"/>
</dbReference>
<dbReference type="AlphaFoldDB" id="A0AAP0FVB7"/>
<keyword evidence="7 10" id="KW-0804">Transcription</keyword>
<evidence type="ECO:0000256" key="4">
    <source>
        <dbReference type="ARBA" id="ARBA00011726"/>
    </source>
</evidence>
<comment type="subcellular location">
    <subcellularLocation>
        <location evidence="2 10">Nucleus</location>
    </subcellularLocation>
</comment>